<organism evidence="1 2">
    <name type="scientific">Durusdinium trenchii</name>
    <dbReference type="NCBI Taxonomy" id="1381693"/>
    <lineage>
        <taxon>Eukaryota</taxon>
        <taxon>Sar</taxon>
        <taxon>Alveolata</taxon>
        <taxon>Dinophyceae</taxon>
        <taxon>Suessiales</taxon>
        <taxon>Symbiodiniaceae</taxon>
        <taxon>Durusdinium</taxon>
    </lineage>
</organism>
<accession>A0ABP0MPV7</accession>
<dbReference type="Gene3D" id="2.30.42.10">
    <property type="match status" value="1"/>
</dbReference>
<gene>
    <name evidence="1" type="ORF">CCMP2556_LOCUS26889</name>
</gene>
<dbReference type="Proteomes" id="UP001642484">
    <property type="component" value="Unassembled WGS sequence"/>
</dbReference>
<protein>
    <recommendedName>
        <fullName evidence="3">PDZ domain-containing protein</fullName>
    </recommendedName>
</protein>
<evidence type="ECO:0000313" key="2">
    <source>
        <dbReference type="Proteomes" id="UP001642484"/>
    </source>
</evidence>
<evidence type="ECO:0000313" key="1">
    <source>
        <dbReference type="EMBL" id="CAK9053506.1"/>
    </source>
</evidence>
<dbReference type="EMBL" id="CAXAMN010018969">
    <property type="protein sequence ID" value="CAK9053506.1"/>
    <property type="molecule type" value="Genomic_DNA"/>
</dbReference>
<sequence length="220" mass="24285">MLCCCGASELPHGPDEQLIPVQSAHGPRLSEVRTGTEGCWSFTVELRRHYDMDFGLDLSAAGKVCMVNAVHVGRAGLVDLWNQSVSQKGMKEHEILPFDRLMSVNDETPSNGKVVVERLREATGAVTLVVQRPMLRKVSVRGPSWKSLGISVQLLKPCLLITHIHEGVFLDHNSSALPEEVIRVPCRIFSVNGQRGSGSELQKAMQEASNHLDLEILHYD</sequence>
<evidence type="ECO:0008006" key="3">
    <source>
        <dbReference type="Google" id="ProtNLM"/>
    </source>
</evidence>
<dbReference type="InterPro" id="IPR036034">
    <property type="entry name" value="PDZ_sf"/>
</dbReference>
<comment type="caution">
    <text evidence="1">The sequence shown here is derived from an EMBL/GenBank/DDBJ whole genome shotgun (WGS) entry which is preliminary data.</text>
</comment>
<name>A0ABP0MPV7_9DINO</name>
<reference evidence="1 2" key="1">
    <citation type="submission" date="2024-02" db="EMBL/GenBank/DDBJ databases">
        <authorList>
            <person name="Chen Y."/>
            <person name="Shah S."/>
            <person name="Dougan E. K."/>
            <person name="Thang M."/>
            <person name="Chan C."/>
        </authorList>
    </citation>
    <scope>NUCLEOTIDE SEQUENCE [LARGE SCALE GENOMIC DNA]</scope>
</reference>
<proteinExistence type="predicted"/>
<keyword evidence="2" id="KW-1185">Reference proteome</keyword>